<evidence type="ECO:0000259" key="1">
    <source>
        <dbReference type="PROSITE" id="PS50097"/>
    </source>
</evidence>
<dbReference type="InterPro" id="IPR011333">
    <property type="entry name" value="SKP1/BTB/POZ_sf"/>
</dbReference>
<dbReference type="OrthoDB" id="3027208at2759"/>
<name>A0A5C3QCP1_9AGAR</name>
<dbReference type="EMBL" id="ML178837">
    <property type="protein sequence ID" value="TFK98829.1"/>
    <property type="molecule type" value="Genomic_DNA"/>
</dbReference>
<protein>
    <recommendedName>
        <fullName evidence="1">BTB domain-containing protein</fullName>
    </recommendedName>
</protein>
<reference evidence="2 3" key="1">
    <citation type="journal article" date="2019" name="Nat. Ecol. Evol.">
        <title>Megaphylogeny resolves global patterns of mushroom evolution.</title>
        <authorList>
            <person name="Varga T."/>
            <person name="Krizsan K."/>
            <person name="Foldi C."/>
            <person name="Dima B."/>
            <person name="Sanchez-Garcia M."/>
            <person name="Sanchez-Ramirez S."/>
            <person name="Szollosi G.J."/>
            <person name="Szarkandi J.G."/>
            <person name="Papp V."/>
            <person name="Albert L."/>
            <person name="Andreopoulos W."/>
            <person name="Angelini C."/>
            <person name="Antonin V."/>
            <person name="Barry K.W."/>
            <person name="Bougher N.L."/>
            <person name="Buchanan P."/>
            <person name="Buyck B."/>
            <person name="Bense V."/>
            <person name="Catcheside P."/>
            <person name="Chovatia M."/>
            <person name="Cooper J."/>
            <person name="Damon W."/>
            <person name="Desjardin D."/>
            <person name="Finy P."/>
            <person name="Geml J."/>
            <person name="Haridas S."/>
            <person name="Hughes K."/>
            <person name="Justo A."/>
            <person name="Karasinski D."/>
            <person name="Kautmanova I."/>
            <person name="Kiss B."/>
            <person name="Kocsube S."/>
            <person name="Kotiranta H."/>
            <person name="LaButti K.M."/>
            <person name="Lechner B.E."/>
            <person name="Liimatainen K."/>
            <person name="Lipzen A."/>
            <person name="Lukacs Z."/>
            <person name="Mihaltcheva S."/>
            <person name="Morgado L.N."/>
            <person name="Niskanen T."/>
            <person name="Noordeloos M.E."/>
            <person name="Ohm R.A."/>
            <person name="Ortiz-Santana B."/>
            <person name="Ovrebo C."/>
            <person name="Racz N."/>
            <person name="Riley R."/>
            <person name="Savchenko A."/>
            <person name="Shiryaev A."/>
            <person name="Soop K."/>
            <person name="Spirin V."/>
            <person name="Szebenyi C."/>
            <person name="Tomsovsky M."/>
            <person name="Tulloss R.E."/>
            <person name="Uehling J."/>
            <person name="Grigoriev I.V."/>
            <person name="Vagvolgyi C."/>
            <person name="Papp T."/>
            <person name="Martin F.M."/>
            <person name="Miettinen O."/>
            <person name="Hibbett D.S."/>
            <person name="Nagy L.G."/>
        </authorList>
    </citation>
    <scope>NUCLEOTIDE SEQUENCE [LARGE SCALE GENOMIC DNA]</scope>
    <source>
        <strain evidence="2 3">CBS 309.79</strain>
    </source>
</reference>
<dbReference type="InterPro" id="IPR000210">
    <property type="entry name" value="BTB/POZ_dom"/>
</dbReference>
<dbReference type="Proteomes" id="UP000305067">
    <property type="component" value="Unassembled WGS sequence"/>
</dbReference>
<dbReference type="Gene3D" id="3.30.710.10">
    <property type="entry name" value="Potassium Channel Kv1.1, Chain A"/>
    <property type="match status" value="1"/>
</dbReference>
<evidence type="ECO:0000313" key="2">
    <source>
        <dbReference type="EMBL" id="TFK98829.1"/>
    </source>
</evidence>
<evidence type="ECO:0000313" key="3">
    <source>
        <dbReference type="Proteomes" id="UP000305067"/>
    </source>
</evidence>
<organism evidence="2 3">
    <name type="scientific">Pterulicium gracile</name>
    <dbReference type="NCBI Taxonomy" id="1884261"/>
    <lineage>
        <taxon>Eukaryota</taxon>
        <taxon>Fungi</taxon>
        <taxon>Dikarya</taxon>
        <taxon>Basidiomycota</taxon>
        <taxon>Agaricomycotina</taxon>
        <taxon>Agaricomycetes</taxon>
        <taxon>Agaricomycetidae</taxon>
        <taxon>Agaricales</taxon>
        <taxon>Pleurotineae</taxon>
        <taxon>Pterulaceae</taxon>
        <taxon>Pterulicium</taxon>
    </lineage>
</organism>
<dbReference type="PROSITE" id="PS50097">
    <property type="entry name" value="BTB"/>
    <property type="match status" value="1"/>
</dbReference>
<accession>A0A5C3QCP1</accession>
<proteinExistence type="predicted"/>
<sequence length="344" mass="38054">MSSTEAAPELAHTDLVRSSELWYRDGTVVIQAGNTVFRVYHGLLSEESQVFEHMFQQAQPHDAPKYDGVPLVQLPDASHEFALLLKLLHKWRFRRDLNNLQFRESAALAVLCDKYCMDDMRSWALTRVKQMYEATSLDEFLESAKAIRKPNADRTEHITAVNLGRRCGLPGILPSGFYHAACTLTVTELITGASSPSGVHVQFDDPADGLLCAEGKMLLTTCFPATSFLFPTAQRATFFCANPSKCESTIARSLEGTRKSFLPSKRNSNFQQAQPQGLRRTAPIISTVMEGTINISGACGTCRAHLTENCRAQQQMVWNEIPAIFGLTAHGTENVPVQVGSGWD</sequence>
<gene>
    <name evidence="2" type="ORF">BDV98DRAFT_606597</name>
</gene>
<keyword evidence="3" id="KW-1185">Reference proteome</keyword>
<feature type="domain" description="BTB" evidence="1">
    <location>
        <begin position="24"/>
        <end position="89"/>
    </location>
</feature>
<dbReference type="AlphaFoldDB" id="A0A5C3QCP1"/>